<evidence type="ECO:0000256" key="1">
    <source>
        <dbReference type="ARBA" id="ARBA00004141"/>
    </source>
</evidence>
<dbReference type="EMBL" id="PQXL01000698">
    <property type="protein sequence ID" value="THV44203.1"/>
    <property type="molecule type" value="Genomic_DNA"/>
</dbReference>
<feature type="transmembrane region" description="Helical" evidence="7">
    <location>
        <begin position="129"/>
        <end position="151"/>
    </location>
</feature>
<feature type="compositionally biased region" description="Basic and acidic residues" evidence="6">
    <location>
        <begin position="374"/>
        <end position="389"/>
    </location>
</feature>
<feature type="transmembrane region" description="Helical" evidence="7">
    <location>
        <begin position="248"/>
        <end position="271"/>
    </location>
</feature>
<evidence type="ECO:0000313" key="10">
    <source>
        <dbReference type="Proteomes" id="UP000308671"/>
    </source>
</evidence>
<feature type="transmembrane region" description="Helical" evidence="7">
    <location>
        <begin position="16"/>
        <end position="39"/>
    </location>
</feature>
<sequence>MADVDATILPLEGFPLAIFAVSLVCLCISTITIAVRTYVRINDNAFGWDDKLIVLGLIVYIVDVALACHGTRVGLGSHNNRLNAFFSVQGTKYLMLWMMLYVLGLAIIKSSICVTLLRIASAHKTYRFFVLSLLGLTIATFLVTFIGILLLCRPVSANWDTSLVTEGKGTCSGMGTMIALSYTSTACTIVTDLACAVFPGVMLYRTQMPLGRKIQVGLLLSFASVASISTMIRAPYIEHYRTPTDNLLYYTGFIVLLSNIETAIGCVASSIPTVGRFFMRNSAAKKSASEQDGPKDLVTFGSAPISARNNTKGRVFRNPTDTGTTFATVHAHGDGDWSRLHDGDSDHNPHLDTHEGIRADYTYQVELSKSPKHNQSESVRELAHDGSSC</sequence>
<feature type="transmembrane region" description="Helical" evidence="7">
    <location>
        <begin position="51"/>
        <end position="75"/>
    </location>
</feature>
<protein>
    <recommendedName>
        <fullName evidence="8">Rhodopsin domain-containing protein</fullName>
    </recommendedName>
</protein>
<dbReference type="AlphaFoldDB" id="A0A4S8QHM9"/>
<evidence type="ECO:0000256" key="6">
    <source>
        <dbReference type="SAM" id="MobiDB-lite"/>
    </source>
</evidence>
<evidence type="ECO:0000313" key="9">
    <source>
        <dbReference type="EMBL" id="THV44203.1"/>
    </source>
</evidence>
<dbReference type="InterPro" id="IPR049326">
    <property type="entry name" value="Rhodopsin_dom_fungi"/>
</dbReference>
<organism evidence="9 10">
    <name type="scientific">Botrytis galanthina</name>
    <dbReference type="NCBI Taxonomy" id="278940"/>
    <lineage>
        <taxon>Eukaryota</taxon>
        <taxon>Fungi</taxon>
        <taxon>Dikarya</taxon>
        <taxon>Ascomycota</taxon>
        <taxon>Pezizomycotina</taxon>
        <taxon>Leotiomycetes</taxon>
        <taxon>Helotiales</taxon>
        <taxon>Sclerotiniaceae</taxon>
        <taxon>Botrytis</taxon>
    </lineage>
</organism>
<keyword evidence="3 7" id="KW-1133">Transmembrane helix</keyword>
<evidence type="ECO:0000256" key="3">
    <source>
        <dbReference type="ARBA" id="ARBA00022989"/>
    </source>
</evidence>
<evidence type="ECO:0000259" key="8">
    <source>
        <dbReference type="Pfam" id="PF20684"/>
    </source>
</evidence>
<evidence type="ECO:0000256" key="7">
    <source>
        <dbReference type="SAM" id="Phobius"/>
    </source>
</evidence>
<comment type="caution">
    <text evidence="9">The sequence shown here is derived from an EMBL/GenBank/DDBJ whole genome shotgun (WGS) entry which is preliminary data.</text>
</comment>
<dbReference type="PANTHER" id="PTHR33048:SF15">
    <property type="entry name" value="INTEGRAL MEMBRANE PROTEIN"/>
    <property type="match status" value="1"/>
</dbReference>
<reference evidence="9 10" key="1">
    <citation type="submission" date="2017-12" db="EMBL/GenBank/DDBJ databases">
        <title>Comparative genomics of Botrytis spp.</title>
        <authorList>
            <person name="Valero-Jimenez C.A."/>
            <person name="Tapia P."/>
            <person name="Veloso J."/>
            <person name="Silva-Moreno E."/>
            <person name="Staats M."/>
            <person name="Valdes J.H."/>
            <person name="Van Kan J.A.L."/>
        </authorList>
    </citation>
    <scope>NUCLEOTIDE SEQUENCE [LARGE SCALE GENOMIC DNA]</scope>
    <source>
        <strain evidence="9 10">MUCL435</strain>
    </source>
</reference>
<evidence type="ECO:0000256" key="4">
    <source>
        <dbReference type="ARBA" id="ARBA00023136"/>
    </source>
</evidence>
<evidence type="ECO:0000256" key="5">
    <source>
        <dbReference type="ARBA" id="ARBA00038359"/>
    </source>
</evidence>
<keyword evidence="10" id="KW-1185">Reference proteome</keyword>
<dbReference type="OrthoDB" id="9976870at2759"/>
<feature type="transmembrane region" description="Helical" evidence="7">
    <location>
        <begin position="216"/>
        <end position="236"/>
    </location>
</feature>
<dbReference type="InterPro" id="IPR052337">
    <property type="entry name" value="SAT4-like"/>
</dbReference>
<proteinExistence type="inferred from homology"/>
<name>A0A4S8QHM9_9HELO</name>
<feature type="transmembrane region" description="Helical" evidence="7">
    <location>
        <begin position="95"/>
        <end position="117"/>
    </location>
</feature>
<keyword evidence="2 7" id="KW-0812">Transmembrane</keyword>
<dbReference type="Proteomes" id="UP000308671">
    <property type="component" value="Unassembled WGS sequence"/>
</dbReference>
<feature type="transmembrane region" description="Helical" evidence="7">
    <location>
        <begin position="182"/>
        <end position="204"/>
    </location>
</feature>
<dbReference type="Pfam" id="PF20684">
    <property type="entry name" value="Fung_rhodopsin"/>
    <property type="match status" value="1"/>
</dbReference>
<comment type="subcellular location">
    <subcellularLocation>
        <location evidence="1">Membrane</location>
        <topology evidence="1">Multi-pass membrane protein</topology>
    </subcellularLocation>
</comment>
<feature type="domain" description="Rhodopsin" evidence="8">
    <location>
        <begin position="36"/>
        <end position="278"/>
    </location>
</feature>
<feature type="region of interest" description="Disordered" evidence="6">
    <location>
        <begin position="369"/>
        <end position="389"/>
    </location>
</feature>
<dbReference type="PANTHER" id="PTHR33048">
    <property type="entry name" value="PTH11-LIKE INTEGRAL MEMBRANE PROTEIN (AFU_ORTHOLOGUE AFUA_5G11245)"/>
    <property type="match status" value="1"/>
</dbReference>
<gene>
    <name evidence="9" type="ORF">BGAL_0703g00040</name>
</gene>
<dbReference type="GO" id="GO:0016020">
    <property type="term" value="C:membrane"/>
    <property type="evidence" value="ECO:0007669"/>
    <property type="project" value="UniProtKB-SubCell"/>
</dbReference>
<evidence type="ECO:0000256" key="2">
    <source>
        <dbReference type="ARBA" id="ARBA00022692"/>
    </source>
</evidence>
<keyword evidence="4 7" id="KW-0472">Membrane</keyword>
<comment type="similarity">
    <text evidence="5">Belongs to the SAT4 family.</text>
</comment>
<accession>A0A4S8QHM9</accession>